<name>A0A6J4K812_9CHLR</name>
<dbReference type="EMBL" id="CADCTR010001481">
    <property type="protein sequence ID" value="CAA9298036.1"/>
    <property type="molecule type" value="Genomic_DNA"/>
</dbReference>
<proteinExistence type="predicted"/>
<protein>
    <submittedName>
        <fullName evidence="1">Uncharacterized protein</fullName>
    </submittedName>
</protein>
<sequence>MPPRPKALESLQAPDAITPVIGFRRFGIPWPAAGGGNEYLEQRGHRWVPKAPTIAQCSRPAPAGCGGVPPVHACECGLYAWSSFEKALHYYEITTLMGWVLASVIGWG</sequence>
<evidence type="ECO:0000313" key="1">
    <source>
        <dbReference type="EMBL" id="CAA9298036.1"/>
    </source>
</evidence>
<accession>A0A6J4K812</accession>
<reference evidence="1" key="1">
    <citation type="submission" date="2020-02" db="EMBL/GenBank/DDBJ databases">
        <authorList>
            <person name="Meier V. D."/>
        </authorList>
    </citation>
    <scope>NUCLEOTIDE SEQUENCE</scope>
    <source>
        <strain evidence="1">AVDCRST_MAG93</strain>
    </source>
</reference>
<gene>
    <name evidence="1" type="ORF">AVDCRST_MAG93-4403</name>
</gene>
<organism evidence="1">
    <name type="scientific">uncultured Chloroflexia bacterium</name>
    <dbReference type="NCBI Taxonomy" id="1672391"/>
    <lineage>
        <taxon>Bacteria</taxon>
        <taxon>Bacillati</taxon>
        <taxon>Chloroflexota</taxon>
        <taxon>Chloroflexia</taxon>
        <taxon>environmental samples</taxon>
    </lineage>
</organism>
<feature type="non-terminal residue" evidence="1">
    <location>
        <position position="108"/>
    </location>
</feature>
<dbReference type="AlphaFoldDB" id="A0A6J4K812"/>